<reference evidence="8" key="1">
    <citation type="submission" date="2017-06" db="EMBL/GenBank/DDBJ databases">
        <authorList>
            <person name="Varghese N."/>
            <person name="Submissions S."/>
        </authorList>
    </citation>
    <scope>NUCLEOTIDE SEQUENCE [LARGE SCALE GENOMIC DNA]</scope>
    <source>
        <strain evidence="8">LNB2</strain>
    </source>
</reference>
<evidence type="ECO:0000256" key="1">
    <source>
        <dbReference type="ARBA" id="ARBA00004167"/>
    </source>
</evidence>
<dbReference type="Pfam" id="PF03544">
    <property type="entry name" value="TonB_C"/>
    <property type="match status" value="1"/>
</dbReference>
<dbReference type="GO" id="GO:0016020">
    <property type="term" value="C:membrane"/>
    <property type="evidence" value="ECO:0007669"/>
    <property type="project" value="UniProtKB-SubCell"/>
</dbReference>
<dbReference type="InterPro" id="IPR006260">
    <property type="entry name" value="TonB/TolA_C"/>
</dbReference>
<proteinExistence type="predicted"/>
<dbReference type="Proteomes" id="UP000198281">
    <property type="component" value="Unassembled WGS sequence"/>
</dbReference>
<feature type="signal peptide" evidence="5">
    <location>
        <begin position="1"/>
        <end position="20"/>
    </location>
</feature>
<keyword evidence="5" id="KW-0732">Signal</keyword>
<dbReference type="SUPFAM" id="SSF74653">
    <property type="entry name" value="TolA/TonB C-terminal domain"/>
    <property type="match status" value="1"/>
</dbReference>
<evidence type="ECO:0000256" key="5">
    <source>
        <dbReference type="SAM" id="SignalP"/>
    </source>
</evidence>
<accession>A0A239HIE6</accession>
<feature type="chain" id="PRO_5013394366" evidence="5">
    <location>
        <begin position="21"/>
        <end position="171"/>
    </location>
</feature>
<dbReference type="GO" id="GO:0055085">
    <property type="term" value="P:transmembrane transport"/>
    <property type="evidence" value="ECO:0007669"/>
    <property type="project" value="InterPro"/>
</dbReference>
<evidence type="ECO:0000313" key="7">
    <source>
        <dbReference type="EMBL" id="SNS81090.1"/>
    </source>
</evidence>
<sequence length="171" mass="18461">MLRRLCLGILGVAMAGPALAADPANLYPAVVIDKATLSYTDDGRGGIARCRAIVSTESERRDWRACDELRNRGIPRDVIPARPVAGPALVTPADYPELAVKRGESGTAEAIVEVDETGKPSACWISYSSGSPRLDQQSCQLLLTRARYSPATYKGQPVRAIGVRDVVWPKR</sequence>
<name>A0A239HIE6_9SPHN</name>
<keyword evidence="2" id="KW-0812">Transmembrane</keyword>
<dbReference type="AlphaFoldDB" id="A0A239HIE6"/>
<organism evidence="7 8">
    <name type="scientific">Edaphosphingomonas laterariae</name>
    <dbReference type="NCBI Taxonomy" id="861865"/>
    <lineage>
        <taxon>Bacteria</taxon>
        <taxon>Pseudomonadati</taxon>
        <taxon>Pseudomonadota</taxon>
        <taxon>Alphaproteobacteria</taxon>
        <taxon>Sphingomonadales</taxon>
        <taxon>Rhizorhabdaceae</taxon>
        <taxon>Edaphosphingomonas</taxon>
    </lineage>
</organism>
<evidence type="ECO:0000256" key="3">
    <source>
        <dbReference type="ARBA" id="ARBA00022989"/>
    </source>
</evidence>
<feature type="domain" description="TonB C-terminal" evidence="6">
    <location>
        <begin position="94"/>
        <end position="162"/>
    </location>
</feature>
<evidence type="ECO:0000256" key="4">
    <source>
        <dbReference type="ARBA" id="ARBA00023136"/>
    </source>
</evidence>
<evidence type="ECO:0000313" key="8">
    <source>
        <dbReference type="Proteomes" id="UP000198281"/>
    </source>
</evidence>
<comment type="subcellular location">
    <subcellularLocation>
        <location evidence="1">Membrane</location>
        <topology evidence="1">Single-pass membrane protein</topology>
    </subcellularLocation>
</comment>
<keyword evidence="3" id="KW-1133">Transmembrane helix</keyword>
<protein>
    <submittedName>
        <fullName evidence="7">TonB family C-terminal domain-containing protein</fullName>
    </submittedName>
</protein>
<keyword evidence="8" id="KW-1185">Reference proteome</keyword>
<dbReference type="Gene3D" id="3.30.1150.10">
    <property type="match status" value="1"/>
</dbReference>
<gene>
    <name evidence="7" type="ORF">SAMN06295912_11740</name>
</gene>
<dbReference type="EMBL" id="FZOS01000017">
    <property type="protein sequence ID" value="SNS81090.1"/>
    <property type="molecule type" value="Genomic_DNA"/>
</dbReference>
<keyword evidence="4" id="KW-0472">Membrane</keyword>
<dbReference type="NCBIfam" id="TIGR01352">
    <property type="entry name" value="tonB_Cterm"/>
    <property type="match status" value="1"/>
</dbReference>
<dbReference type="RefSeq" id="WP_179220847.1">
    <property type="nucleotide sequence ID" value="NZ_FZOS01000017.1"/>
</dbReference>
<dbReference type="InterPro" id="IPR037682">
    <property type="entry name" value="TonB_C"/>
</dbReference>
<evidence type="ECO:0000256" key="2">
    <source>
        <dbReference type="ARBA" id="ARBA00022692"/>
    </source>
</evidence>
<evidence type="ECO:0000259" key="6">
    <source>
        <dbReference type="Pfam" id="PF03544"/>
    </source>
</evidence>